<evidence type="ECO:0000313" key="2">
    <source>
        <dbReference type="EMBL" id="VAX22608.1"/>
    </source>
</evidence>
<gene>
    <name evidence="2" type="ORF">MNBD_NITROSPINAE01-328</name>
</gene>
<proteinExistence type="predicted"/>
<dbReference type="InterPro" id="IPR018490">
    <property type="entry name" value="cNMP-bd_dom_sf"/>
</dbReference>
<dbReference type="InterPro" id="IPR014710">
    <property type="entry name" value="RmlC-like_jellyroll"/>
</dbReference>
<accession>A0A3B1CF83</accession>
<dbReference type="PROSITE" id="PS50042">
    <property type="entry name" value="CNMP_BINDING_3"/>
    <property type="match status" value="1"/>
</dbReference>
<dbReference type="EMBL" id="UOGC01000140">
    <property type="protein sequence ID" value="VAX22608.1"/>
    <property type="molecule type" value="Genomic_DNA"/>
</dbReference>
<dbReference type="AlphaFoldDB" id="A0A3B1CF83"/>
<dbReference type="SUPFAM" id="SSF51206">
    <property type="entry name" value="cAMP-binding domain-like"/>
    <property type="match status" value="1"/>
</dbReference>
<protein>
    <recommendedName>
        <fullName evidence="1">Cyclic nucleotide-binding domain-containing protein</fullName>
    </recommendedName>
</protein>
<sequence>MKKKRGNDDVSLSDDDSARHRALTDQTISMMAWMPEFNFLTRQEVARLAEMPPHTFKRGEALIDPADNSQRILIILLAGECVIEKKVEINGETFAVNIETVHAPAALGEIGVFSSVRRTATVLASQRSVVLLVPAETLIGYFKQSKETTKRMLWYFAKLGVMRIKTSSLNYESLFRKHIKNESIKPQDFTKDVTALEEILGNDVESSNISSSFFDPVANLLDRVDKALGEVTYLDQIKDQPTPDIRQAPPTCINNLSPLARLLVESGEYEGTPIKKALSEEFAKNLDLFTEDNSAKEAIDIITGATYDLIDLSRTVKEANSKRTTKPGTQNMIDGFEKRMKSAFDDILYQAKRRFSVDTLPQKLGNDLQSVILARYLVKKVAEIKARVQTEHFEDLTNIEYTKPGIEARDSVAMEIYGRLSDHIIVQLLIPAIIENKMRYFTSEYPKDSSILDFLVLGYNLHYPPKEKTAPTNQSPPYPV</sequence>
<dbReference type="CDD" id="cd00038">
    <property type="entry name" value="CAP_ED"/>
    <property type="match status" value="1"/>
</dbReference>
<dbReference type="Gene3D" id="2.60.120.10">
    <property type="entry name" value="Jelly Rolls"/>
    <property type="match status" value="1"/>
</dbReference>
<evidence type="ECO:0000259" key="1">
    <source>
        <dbReference type="PROSITE" id="PS50042"/>
    </source>
</evidence>
<feature type="domain" description="Cyclic nucleotide-binding" evidence="1">
    <location>
        <begin position="51"/>
        <end position="159"/>
    </location>
</feature>
<dbReference type="Pfam" id="PF00027">
    <property type="entry name" value="cNMP_binding"/>
    <property type="match status" value="1"/>
</dbReference>
<organism evidence="2">
    <name type="scientific">hydrothermal vent metagenome</name>
    <dbReference type="NCBI Taxonomy" id="652676"/>
    <lineage>
        <taxon>unclassified sequences</taxon>
        <taxon>metagenomes</taxon>
        <taxon>ecological metagenomes</taxon>
    </lineage>
</organism>
<dbReference type="InterPro" id="IPR000595">
    <property type="entry name" value="cNMP-bd_dom"/>
</dbReference>
<reference evidence="2" key="1">
    <citation type="submission" date="2018-06" db="EMBL/GenBank/DDBJ databases">
        <authorList>
            <person name="Zhirakovskaya E."/>
        </authorList>
    </citation>
    <scope>NUCLEOTIDE SEQUENCE</scope>
</reference>
<name>A0A3B1CF83_9ZZZZ</name>